<dbReference type="KEGG" id="cwa:CwatDRAFT_4942"/>
<evidence type="ECO:0000259" key="4">
    <source>
        <dbReference type="PROSITE" id="PS51431"/>
    </source>
</evidence>
<evidence type="ECO:0000256" key="2">
    <source>
        <dbReference type="ARBA" id="ARBA00034852"/>
    </source>
</evidence>
<dbReference type="InterPro" id="IPR011006">
    <property type="entry name" value="CheY-like_superfamily"/>
</dbReference>
<feature type="domain" description="KaiA N-terminal" evidence="3">
    <location>
        <begin position="9"/>
        <end position="179"/>
    </location>
</feature>
<dbReference type="AlphaFoldDB" id="Q4C6W7"/>
<dbReference type="Gene3D" id="1.10.1240.30">
    <property type="entry name" value="KaiA/RbsU domain"/>
    <property type="match status" value="1"/>
</dbReference>
<dbReference type="InterPro" id="IPR011648">
    <property type="entry name" value="Circadian_clock_KaiA"/>
</dbReference>
<dbReference type="PROSITE" id="PS51431">
    <property type="entry name" value="KAIA_C"/>
    <property type="match status" value="1"/>
</dbReference>
<evidence type="ECO:0000256" key="1">
    <source>
        <dbReference type="ARBA" id="ARBA00023108"/>
    </source>
</evidence>
<evidence type="ECO:0000313" key="6">
    <source>
        <dbReference type="Proteomes" id="UP000003922"/>
    </source>
</evidence>
<comment type="caution">
    <text evidence="5">The sequence shown here is derived from an EMBL/GenBank/DDBJ whole genome shotgun (WGS) entry which is preliminary data.</text>
</comment>
<keyword evidence="1" id="KW-0090">Biological rhythms</keyword>
<dbReference type="SUPFAM" id="SSF52172">
    <property type="entry name" value="CheY-like"/>
    <property type="match status" value="1"/>
</dbReference>
<dbReference type="PROSITE" id="PS51430">
    <property type="entry name" value="KAIA_N"/>
    <property type="match status" value="1"/>
</dbReference>
<evidence type="ECO:0000259" key="3">
    <source>
        <dbReference type="PROSITE" id="PS51430"/>
    </source>
</evidence>
<keyword evidence="6" id="KW-1185">Reference proteome</keyword>
<evidence type="ECO:0000313" key="5">
    <source>
        <dbReference type="EMBL" id="EAM51851.1"/>
    </source>
</evidence>
<feature type="domain" description="KaiA C-terminal" evidence="4">
    <location>
        <begin position="189"/>
        <end position="297"/>
    </location>
</feature>
<reference evidence="5" key="3">
    <citation type="submission" date="2016-12" db="EMBL/GenBank/DDBJ databases">
        <title>Annotation of the draft genome assembly of Crocosphaera watsonii WH 8501.</title>
        <authorList>
            <consortium name="US DOE Joint Genome Institute (JGI-ORNL)"/>
            <person name="Larimer F."/>
            <person name="Land M."/>
        </authorList>
    </citation>
    <scope>NUCLEOTIDE SEQUENCE</scope>
    <source>
        <strain evidence="5">WH 8501</strain>
    </source>
</reference>
<dbReference type="Gene3D" id="3.40.50.2300">
    <property type="match status" value="1"/>
</dbReference>
<dbReference type="InterPro" id="IPR020856">
    <property type="entry name" value="Circadian_clock_protein_KaiA_C"/>
</dbReference>
<name>Q4C6W7_CROWT</name>
<organism evidence="5 6">
    <name type="scientific">Crocosphaera watsonii WH 8501</name>
    <dbReference type="NCBI Taxonomy" id="165597"/>
    <lineage>
        <taxon>Bacteria</taxon>
        <taxon>Bacillati</taxon>
        <taxon>Cyanobacteriota</taxon>
        <taxon>Cyanophyceae</taxon>
        <taxon>Oscillatoriophycideae</taxon>
        <taxon>Chroococcales</taxon>
        <taxon>Aphanothecaceae</taxon>
        <taxon>Crocosphaera</taxon>
    </lineage>
</organism>
<proteinExistence type="predicted"/>
<sequence length="309" mass="35704">MCLSIHRPLQTRLSICLCSSDKPFTQLLANHLSGDRYRLHIIDQVEELIPFLKAHSETIDCLIVREEASILPLFNQLYERGTLLPVIIVEKGEDPSIALANVESPTFLYHSAEVRHGVSQLGDVQMTIDRAITKFLHLGPSCCLADRSLSAQGDIDTEKHQSFLLLQQRRLAEKLKERLGYLGVYYKRNPQYFYRNLSPEDKQALLKELMTNYREIILNYFGEDADINQAIDQFVNQAFFADISVSRVLELHMELMDEFSQQLKLEGRSEEILLDYRLTIIDILAHLGEMYRRCIPRGDLLFDLLNQMD</sequence>
<dbReference type="InterPro" id="IPR020844">
    <property type="entry name" value="Circadian_clock_KaiA_N"/>
</dbReference>
<dbReference type="GO" id="GO:0007623">
    <property type="term" value="P:circadian rhythm"/>
    <property type="evidence" value="ECO:0007669"/>
    <property type="project" value="InterPro"/>
</dbReference>
<dbReference type="SUPFAM" id="SSF101215">
    <property type="entry name" value="KaiA/RbsU domain"/>
    <property type="match status" value="1"/>
</dbReference>
<dbReference type="InterPro" id="IPR017944">
    <property type="entry name" value="KaiA/RbsU_helical_domain_sf"/>
</dbReference>
<dbReference type="Proteomes" id="UP000003922">
    <property type="component" value="Unassembled WGS sequence"/>
</dbReference>
<reference evidence="5" key="2">
    <citation type="submission" date="2005-06" db="EMBL/GenBank/DDBJ databases">
        <title>Sequencing of the draft genome and assembly of Crocosphaera watsonii WH 8501.</title>
        <authorList>
            <consortium name="US DOE Joint Genome Institute (JGI-PGF)"/>
            <person name="Copeland A."/>
            <person name="Lucas S."/>
            <person name="Lapidus A."/>
            <person name="Barry K."/>
            <person name="Detter C."/>
            <person name="Glavina T."/>
            <person name="Hammon N."/>
            <person name="Israni S."/>
            <person name="Pitluck S."/>
            <person name="Richardson P."/>
        </authorList>
    </citation>
    <scope>NUCLEOTIDE SEQUENCE [LARGE SCALE GENOMIC DNA]</scope>
    <source>
        <strain evidence="5">WH 8501</strain>
    </source>
</reference>
<dbReference type="EMBL" id="AADV02000003">
    <property type="protein sequence ID" value="EAM51851.1"/>
    <property type="molecule type" value="Genomic_DNA"/>
</dbReference>
<dbReference type="Pfam" id="PF07688">
    <property type="entry name" value="KaiA"/>
    <property type="match status" value="1"/>
</dbReference>
<protein>
    <recommendedName>
        <fullName evidence="2">Circadian clock oscillator protein KaiA</fullName>
    </recommendedName>
</protein>
<accession>Q4C6W7</accession>
<gene>
    <name evidence="5" type="ORF">CwatDRAFT_4942</name>
</gene>
<reference evidence="5" key="1">
    <citation type="submission" date="2004-02" db="EMBL/GenBank/DDBJ databases">
        <authorList>
            <consortium name="DOE Joint Genome Institute"/>
        </authorList>
    </citation>
    <scope>NUCLEOTIDE SEQUENCE [LARGE SCALE GENOMIC DNA]</scope>
    <source>
        <strain evidence="5">WH 8501</strain>
    </source>
</reference>
<dbReference type="Pfam" id="PF21714">
    <property type="entry name" value="KaiA_N"/>
    <property type="match status" value="1"/>
</dbReference>
<dbReference type="SMART" id="SM01247">
    <property type="entry name" value="KaiA"/>
    <property type="match status" value="1"/>
</dbReference>